<dbReference type="PROSITE" id="PS50113">
    <property type="entry name" value="PAC"/>
    <property type="match status" value="2"/>
</dbReference>
<dbReference type="Pfam" id="PF08447">
    <property type="entry name" value="PAS_3"/>
    <property type="match status" value="1"/>
</dbReference>
<evidence type="ECO:0000259" key="4">
    <source>
        <dbReference type="PROSITE" id="PS50887"/>
    </source>
</evidence>
<dbReference type="EC" id="2.7.7.65" evidence="5"/>
<dbReference type="NCBIfam" id="TIGR00229">
    <property type="entry name" value="sensory_box"/>
    <property type="match status" value="3"/>
</dbReference>
<feature type="transmembrane region" description="Helical" evidence="1">
    <location>
        <begin position="20"/>
        <end position="43"/>
    </location>
</feature>
<dbReference type="EMBL" id="JAUHHC010000002">
    <property type="protein sequence ID" value="MDN3920161.1"/>
    <property type="molecule type" value="Genomic_DNA"/>
</dbReference>
<keyword evidence="5" id="KW-0548">Nucleotidyltransferase</keyword>
<dbReference type="CDD" id="cd12915">
    <property type="entry name" value="PDC2_DGC_like"/>
    <property type="match status" value="1"/>
</dbReference>
<reference evidence="5 6" key="1">
    <citation type="submission" date="2023-06" db="EMBL/GenBank/DDBJ databases">
        <title>Pelomonas sp. PFR6 16S ribosomal RNA gene Genome sequencing and assembly.</title>
        <authorList>
            <person name="Woo H."/>
        </authorList>
    </citation>
    <scope>NUCLEOTIDE SEQUENCE [LARGE SCALE GENOMIC DNA]</scope>
    <source>
        <strain evidence="5 6">PFR6</strain>
    </source>
</reference>
<feature type="transmembrane region" description="Helical" evidence="1">
    <location>
        <begin position="301"/>
        <end position="322"/>
    </location>
</feature>
<dbReference type="InterPro" id="IPR029787">
    <property type="entry name" value="Nucleotide_cyclase"/>
</dbReference>
<dbReference type="InterPro" id="IPR013655">
    <property type="entry name" value="PAS_fold_3"/>
</dbReference>
<dbReference type="SUPFAM" id="SSF55785">
    <property type="entry name" value="PYP-like sensor domain (PAS domain)"/>
    <property type="match status" value="3"/>
</dbReference>
<keyword evidence="6" id="KW-1185">Reference proteome</keyword>
<dbReference type="NCBIfam" id="TIGR00254">
    <property type="entry name" value="GGDEF"/>
    <property type="match status" value="1"/>
</dbReference>
<dbReference type="Pfam" id="PF13426">
    <property type="entry name" value="PAS_9"/>
    <property type="match status" value="1"/>
</dbReference>
<accession>A0ABT8DVI9</accession>
<keyword evidence="1" id="KW-0812">Transmembrane</keyword>
<dbReference type="InterPro" id="IPR013656">
    <property type="entry name" value="PAS_4"/>
</dbReference>
<name>A0ABT8DVI9_9BURK</name>
<protein>
    <submittedName>
        <fullName evidence="5">Diguanylate cyclase</fullName>
        <ecNumber evidence="5">2.7.7.65</ecNumber>
    </submittedName>
</protein>
<evidence type="ECO:0000256" key="1">
    <source>
        <dbReference type="SAM" id="Phobius"/>
    </source>
</evidence>
<dbReference type="InterPro" id="IPR054327">
    <property type="entry name" value="His-kinase-like_sensor"/>
</dbReference>
<dbReference type="Gene3D" id="3.30.450.20">
    <property type="entry name" value="PAS domain"/>
    <property type="match status" value="5"/>
</dbReference>
<keyword evidence="1" id="KW-0472">Membrane</keyword>
<dbReference type="Gene3D" id="3.30.70.270">
    <property type="match status" value="1"/>
</dbReference>
<feature type="domain" description="PAS" evidence="2">
    <location>
        <begin position="339"/>
        <end position="384"/>
    </location>
</feature>
<dbReference type="InterPro" id="IPR000160">
    <property type="entry name" value="GGDEF_dom"/>
</dbReference>
<organism evidence="5 6">
    <name type="scientific">Roseateles violae</name>
    <dbReference type="NCBI Taxonomy" id="3058042"/>
    <lineage>
        <taxon>Bacteria</taxon>
        <taxon>Pseudomonadati</taxon>
        <taxon>Pseudomonadota</taxon>
        <taxon>Betaproteobacteria</taxon>
        <taxon>Burkholderiales</taxon>
        <taxon>Sphaerotilaceae</taxon>
        <taxon>Roseateles</taxon>
    </lineage>
</organism>
<dbReference type="Pfam" id="PF00990">
    <property type="entry name" value="GGDEF"/>
    <property type="match status" value="1"/>
</dbReference>
<dbReference type="InterPro" id="IPR052155">
    <property type="entry name" value="Biofilm_reg_signaling"/>
</dbReference>
<evidence type="ECO:0000313" key="5">
    <source>
        <dbReference type="EMBL" id="MDN3920161.1"/>
    </source>
</evidence>
<feature type="domain" description="PAC" evidence="3">
    <location>
        <begin position="411"/>
        <end position="461"/>
    </location>
</feature>
<evidence type="ECO:0000313" key="6">
    <source>
        <dbReference type="Proteomes" id="UP001228044"/>
    </source>
</evidence>
<gene>
    <name evidence="5" type="ORF">QWJ38_07695</name>
</gene>
<evidence type="ECO:0000259" key="2">
    <source>
        <dbReference type="PROSITE" id="PS50112"/>
    </source>
</evidence>
<dbReference type="GO" id="GO:0052621">
    <property type="term" value="F:diguanylate cyclase activity"/>
    <property type="evidence" value="ECO:0007669"/>
    <property type="project" value="UniProtKB-EC"/>
</dbReference>
<dbReference type="Proteomes" id="UP001228044">
    <property type="component" value="Unassembled WGS sequence"/>
</dbReference>
<dbReference type="InterPro" id="IPR001610">
    <property type="entry name" value="PAC"/>
</dbReference>
<feature type="domain" description="PAC" evidence="3">
    <location>
        <begin position="536"/>
        <end position="588"/>
    </location>
</feature>
<evidence type="ECO:0000259" key="3">
    <source>
        <dbReference type="PROSITE" id="PS50113"/>
    </source>
</evidence>
<dbReference type="PANTHER" id="PTHR44757">
    <property type="entry name" value="DIGUANYLATE CYCLASE DGCP"/>
    <property type="match status" value="1"/>
</dbReference>
<feature type="domain" description="PAS" evidence="2">
    <location>
        <begin position="609"/>
        <end position="642"/>
    </location>
</feature>
<dbReference type="CDD" id="cd01949">
    <property type="entry name" value="GGDEF"/>
    <property type="match status" value="1"/>
</dbReference>
<dbReference type="CDD" id="cd00130">
    <property type="entry name" value="PAS"/>
    <property type="match status" value="3"/>
</dbReference>
<dbReference type="SMART" id="SM00091">
    <property type="entry name" value="PAS"/>
    <property type="match status" value="3"/>
</dbReference>
<dbReference type="InterPro" id="IPR035965">
    <property type="entry name" value="PAS-like_dom_sf"/>
</dbReference>
<dbReference type="PROSITE" id="PS50112">
    <property type="entry name" value="PAS"/>
    <property type="match status" value="3"/>
</dbReference>
<dbReference type="Pfam" id="PF08448">
    <property type="entry name" value="PAS_4"/>
    <property type="match status" value="1"/>
</dbReference>
<proteinExistence type="predicted"/>
<dbReference type="PANTHER" id="PTHR44757:SF2">
    <property type="entry name" value="BIOFILM ARCHITECTURE MAINTENANCE PROTEIN MBAA"/>
    <property type="match status" value="1"/>
</dbReference>
<dbReference type="InterPro" id="IPR000014">
    <property type="entry name" value="PAS"/>
</dbReference>
<dbReference type="RefSeq" id="WP_290358471.1">
    <property type="nucleotide sequence ID" value="NZ_JAUHHC010000002.1"/>
</dbReference>
<dbReference type="SMART" id="SM00267">
    <property type="entry name" value="GGDEF"/>
    <property type="match status" value="1"/>
</dbReference>
<dbReference type="SUPFAM" id="SSF55073">
    <property type="entry name" value="Nucleotide cyclase"/>
    <property type="match status" value="1"/>
</dbReference>
<keyword evidence="1" id="KW-1133">Transmembrane helix</keyword>
<dbReference type="InterPro" id="IPR043128">
    <property type="entry name" value="Rev_trsase/Diguanyl_cyclase"/>
</dbReference>
<dbReference type="SMART" id="SM00086">
    <property type="entry name" value="PAC"/>
    <property type="match status" value="3"/>
</dbReference>
<comment type="caution">
    <text evidence="5">The sequence shown here is derived from an EMBL/GenBank/DDBJ whole genome shotgun (WGS) entry which is preliminary data.</text>
</comment>
<feature type="domain" description="GGDEF" evidence="4">
    <location>
        <begin position="741"/>
        <end position="876"/>
    </location>
</feature>
<dbReference type="InterPro" id="IPR000700">
    <property type="entry name" value="PAS-assoc_C"/>
</dbReference>
<feature type="domain" description="PAS" evidence="2">
    <location>
        <begin position="462"/>
        <end position="533"/>
    </location>
</feature>
<dbReference type="PROSITE" id="PS50887">
    <property type="entry name" value="GGDEF"/>
    <property type="match status" value="1"/>
</dbReference>
<dbReference type="CDD" id="cd12914">
    <property type="entry name" value="PDC1_DGC_like"/>
    <property type="match status" value="1"/>
</dbReference>
<sequence length="877" mass="97050">MPLGSLLAWKEGGLRRRRKLALAMVLTNLAVAALLALLVWLVLRASHSAFEGQARDNAEDMAAIAQASVGSELARVDSLMRSAIDEIGSLRSQGAARDADINRVLEAHRRLLPSTEGLRMADESGLVRWGNALPAGPPVNVADRPYFLEAKARGDEGRSIAGPLQSRVSGNWVIALVRPVRLQGRFAGVLYASVQTDYFRQLFSSYDIEGPDAVTLRMRDMQLIARYSPASTAKVQIGSTAASPELKIELARNPTRGIFVSKTVFDGIERTNAYRQVEGWPMLVFAGLSNERFYAPWRAQVLQVSLLVAVAWLLFAGATFAVHRAGRREFRSLRALAAEIHRTQALLHVAADGIHIVDRAGRLVGMSDSFAEMLGATRESLLGRHISSWDVNQNESRINAWLAKLKDGDRQRVEVQHRRDDGRILDVELQISVAKIDQELFIYGSARDISERKRLLASIEESSARIRDLYDQAPCGYHSIDARGVFVHVNATMLSWLGCTAEEVIGRTRLIDFLDEEGRATYASEFPRLVADGRLDGVEFVLKPRHGAARRVRASVTALRDADGRFLMSRSVTQDVTGQYEARQQIAGLMREQTAMLDNDIVGMAKLHGRRVVWKNRALARIFGYAAEELEGETARILYPDDETFERVGREAYALLAAGEHYRTHLQLLHKDGRRLWIDLCGVQLTNEVSLWTMADITAVKEAQTRAEYIAFHDGLTGLPNRLLLADRLRQAVALAARTGTRVAVCYLDLDGFKQVNDRHGHDAGDALLAEVGRRLQQSLRRDDTAARVGGDEFVLLLTMLEPGQDEWRRVLERLIAHVQAPIMLADGIGARVGASIGVAIVPEDGDEPSALLAKADHAMLRAKRAGKRRVELATPA</sequence>
<keyword evidence="5" id="KW-0808">Transferase</keyword>
<dbReference type="Pfam" id="PF22588">
    <property type="entry name" value="dCache_1_like"/>
    <property type="match status" value="1"/>
</dbReference>